<evidence type="ECO:0000313" key="3">
    <source>
        <dbReference type="Proteomes" id="UP000649617"/>
    </source>
</evidence>
<dbReference type="PANTHER" id="PTHR33050:SF7">
    <property type="entry name" value="RIBONUCLEASE H"/>
    <property type="match status" value="1"/>
</dbReference>
<feature type="compositionally biased region" description="Basic and acidic residues" evidence="1">
    <location>
        <begin position="405"/>
        <end position="416"/>
    </location>
</feature>
<gene>
    <name evidence="2" type="ORF">SPIL2461_LOCUS22279</name>
</gene>
<dbReference type="SUPFAM" id="SSF56672">
    <property type="entry name" value="DNA/RNA polymerases"/>
    <property type="match status" value="1"/>
</dbReference>
<comment type="caution">
    <text evidence="2">The sequence shown here is derived from an EMBL/GenBank/DDBJ whole genome shotgun (WGS) entry which is preliminary data.</text>
</comment>
<dbReference type="InterPro" id="IPR043502">
    <property type="entry name" value="DNA/RNA_pol_sf"/>
</dbReference>
<dbReference type="InterPro" id="IPR052055">
    <property type="entry name" value="Hepadnavirus_pol/RT"/>
</dbReference>
<feature type="non-terminal residue" evidence="2">
    <location>
        <position position="1"/>
    </location>
</feature>
<evidence type="ECO:0000313" key="2">
    <source>
        <dbReference type="EMBL" id="CAE7762573.1"/>
    </source>
</evidence>
<accession>A0A812Y0Q6</accession>
<sequence>MHLGDLVRVWYSDDTVWHERLVLLEGDGENMFWIVTPDLDIYEEDLGGHASDGPERVRIVAHGARTRYNRPVYRFRETLDNEFVSKYIREAWREHEVVYGAPPDVEGRQVHLPDGTVRDLVAFGPRHRIQGKTAPGRCNAGVTGAGASTDVMAKPEVIEEHDAWVVVYNSKGEKLGEQVSPSTGTELVKAGDSSFKLFLKDGAVILAQGCSVTEAMRVSLKAKEHRQDPDRDDRDVRVLPVLFDTAEERWRTLAEAMPDYDEIEYEDFPLQGPRTMFRDLRQLRRLGMSFTQHHESWMRKSGVRTSDRSIHEHSSLCRALDFMTSYDQLNLPALASAEALNRRRALIEIAHQGRPDAPSYEAAEEVLGVREAMDGSVVDPALTQHAAKRQAAKAEVLKQTRLAAEERKHATRRGEEEGSGNSERPGKGAGKKKAALRQLLLKKAGSPYSSDGVLPGQMASYVRERVSLPRDQLEPIPLEALLPEVERDRLLDFRNQMLLSDEEIAGVLERGLVGDRYMDPRLEGGGKVYHDFVADLIESKLVSFTTSPRVQVGAFVVTKKGEKQRLIIDARRANKLFRSPPTTVLGSMDSWARLGCDAGSDLFVAQEDVKDYFYRLRIPKDLGEFFALPKVDPALLKERLGYLPMDLQELLDVSEAPIYPHMIVLPMGFAWAFHLAHVAHVELTRRTLPNAMIAQDKRPAPVMGAKVGQCQQACLVYADNGNHLGVSREAVRNDQVRMMDALHAHGLATHDLVESSNLCESLGVRIDGLGGCVQTTPLRDHRLDQALLARSSSMRVSGEELQVVVGRLTMRALLHRGLLSVLRHVYVFIEQNYTKRTKLWPSVRRELEMFRCLMVLGYSNLRAPWHDEIFCTDACLSGYAVMKRSLDTDIARQVGAEDERWRFFRGAGPKLAPRQAALAGADVFSDVCTVRPMVDGEVIGDWEVDPNFPEVLRSLLHPEDWGRVWSAPFTFKEPVHLLEGRSILATVKHVSRDARVHGSHVLILNDNMGVVLATQKGRCSSFALLRILRRTLAYSLACGIRVHVRWVASELNVADEDSRQWVTVFMKEEVKMANKRLREAPCGRPHAPALRALVLSAEKKRKKAREREKKFGRHLRATQGLKTVLELGSVKEGTRKDYETKLDKFYEFVAFYRLPTVGEKDLDAALSDYADHLYLNGEGSSYGQKLQAALEFWRMAPHGAYPNQSAVSGLLIWRGRKDMALYNELTFSTYLRPGEALKLKAADFVPQSGAPEGYPHSILVLAPFERGESSKTGIFDEVVILDDTRVPWMEQVLKTHVRACVQQQGEDSDLWSFNARQFLLEWRKAVEVLQDYFQSGTCQLPPDLLKRAKEIFKDK</sequence>
<feature type="region of interest" description="Disordered" evidence="1">
    <location>
        <begin position="405"/>
        <end position="433"/>
    </location>
</feature>
<organism evidence="2 3">
    <name type="scientific">Symbiodinium pilosum</name>
    <name type="common">Dinoflagellate</name>
    <dbReference type="NCBI Taxonomy" id="2952"/>
    <lineage>
        <taxon>Eukaryota</taxon>
        <taxon>Sar</taxon>
        <taxon>Alveolata</taxon>
        <taxon>Dinophyceae</taxon>
        <taxon>Suessiales</taxon>
        <taxon>Symbiodiniaceae</taxon>
        <taxon>Symbiodinium</taxon>
    </lineage>
</organism>
<evidence type="ECO:0000256" key="1">
    <source>
        <dbReference type="SAM" id="MobiDB-lite"/>
    </source>
</evidence>
<dbReference type="PANTHER" id="PTHR33050">
    <property type="entry name" value="REVERSE TRANSCRIPTASE DOMAIN-CONTAINING PROTEIN"/>
    <property type="match status" value="1"/>
</dbReference>
<name>A0A812Y0Q6_SYMPI</name>
<reference evidence="2" key="1">
    <citation type="submission" date="2021-02" db="EMBL/GenBank/DDBJ databases">
        <authorList>
            <person name="Dougan E. K."/>
            <person name="Rhodes N."/>
            <person name="Thang M."/>
            <person name="Chan C."/>
        </authorList>
    </citation>
    <scope>NUCLEOTIDE SEQUENCE</scope>
</reference>
<dbReference type="Proteomes" id="UP000649617">
    <property type="component" value="Unassembled WGS sequence"/>
</dbReference>
<dbReference type="EMBL" id="CAJNIZ010047114">
    <property type="protein sequence ID" value="CAE7762573.1"/>
    <property type="molecule type" value="Genomic_DNA"/>
</dbReference>
<protein>
    <submittedName>
        <fullName evidence="2">Uncharacterized protein</fullName>
    </submittedName>
</protein>
<dbReference type="OrthoDB" id="441689at2759"/>
<keyword evidence="3" id="KW-1185">Reference proteome</keyword>
<proteinExistence type="predicted"/>